<feature type="non-terminal residue" evidence="11">
    <location>
        <position position="906"/>
    </location>
</feature>
<dbReference type="GO" id="GO:0007020">
    <property type="term" value="P:microtubule nucleation"/>
    <property type="evidence" value="ECO:0007669"/>
    <property type="project" value="TreeGrafter"/>
</dbReference>
<evidence type="ECO:0000256" key="4">
    <source>
        <dbReference type="ARBA" id="ARBA00022771"/>
    </source>
</evidence>
<dbReference type="InterPro" id="IPR036236">
    <property type="entry name" value="Znf_C2H2_sf"/>
</dbReference>
<comment type="similarity">
    <text evidence="2">Belongs to the SLAIN motif-containing family.</text>
</comment>
<evidence type="ECO:0000313" key="11">
    <source>
        <dbReference type="EMBL" id="MBN3320037.1"/>
    </source>
</evidence>
<feature type="region of interest" description="Disordered" evidence="8">
    <location>
        <begin position="428"/>
        <end position="470"/>
    </location>
</feature>
<name>A0A8J7NUS1_ATRSP</name>
<dbReference type="SUPFAM" id="SSF51045">
    <property type="entry name" value="WW domain"/>
    <property type="match status" value="2"/>
</dbReference>
<evidence type="ECO:0000256" key="5">
    <source>
        <dbReference type="ARBA" id="ARBA00022833"/>
    </source>
</evidence>
<feature type="domain" description="Matrin-type" evidence="10">
    <location>
        <begin position="566"/>
        <end position="597"/>
    </location>
</feature>
<dbReference type="GO" id="GO:0031122">
    <property type="term" value="P:cytoplasmic microtubule organization"/>
    <property type="evidence" value="ECO:0007669"/>
    <property type="project" value="TreeGrafter"/>
</dbReference>
<dbReference type="SMART" id="SM00451">
    <property type="entry name" value="ZnF_U1"/>
    <property type="match status" value="1"/>
</dbReference>
<feature type="region of interest" description="Disordered" evidence="8">
    <location>
        <begin position="640"/>
        <end position="699"/>
    </location>
</feature>
<evidence type="ECO:0000256" key="3">
    <source>
        <dbReference type="ARBA" id="ARBA00022723"/>
    </source>
</evidence>
<evidence type="ECO:0000256" key="8">
    <source>
        <dbReference type="SAM" id="MobiDB-lite"/>
    </source>
</evidence>
<accession>A0A8J7NUS1</accession>
<feature type="non-terminal residue" evidence="11">
    <location>
        <position position="1"/>
    </location>
</feature>
<evidence type="ECO:0000256" key="6">
    <source>
        <dbReference type="ARBA" id="ARBA00023054"/>
    </source>
</evidence>
<evidence type="ECO:0000259" key="9">
    <source>
        <dbReference type="PROSITE" id="PS50020"/>
    </source>
</evidence>
<dbReference type="InterPro" id="IPR036020">
    <property type="entry name" value="WW_dom_sf"/>
</dbReference>
<keyword evidence="5" id="KW-0862">Zinc</keyword>
<feature type="domain" description="WW" evidence="9">
    <location>
        <begin position="739"/>
        <end position="767"/>
    </location>
</feature>
<dbReference type="PANTHER" id="PTHR22406:SF2">
    <property type="entry name" value="SLAIN MOTIF-CONTAINING PROTEIN 1"/>
    <property type="match status" value="1"/>
</dbReference>
<evidence type="ECO:0000256" key="2">
    <source>
        <dbReference type="ARBA" id="ARBA00006652"/>
    </source>
</evidence>
<dbReference type="InterPro" id="IPR003604">
    <property type="entry name" value="Matrin/U1-like-C_Znf_C2H2"/>
</dbReference>
<dbReference type="InterPro" id="IPR026179">
    <property type="entry name" value="Slain"/>
</dbReference>
<keyword evidence="12" id="KW-1185">Reference proteome</keyword>
<dbReference type="GO" id="GO:0035371">
    <property type="term" value="C:microtubule plus-end"/>
    <property type="evidence" value="ECO:0007669"/>
    <property type="project" value="TreeGrafter"/>
</dbReference>
<dbReference type="Pfam" id="PF15301">
    <property type="entry name" value="SLAIN"/>
    <property type="match status" value="2"/>
</dbReference>
<feature type="region of interest" description="Disordered" evidence="8">
    <location>
        <begin position="761"/>
        <end position="799"/>
    </location>
</feature>
<feature type="region of interest" description="Disordered" evidence="8">
    <location>
        <begin position="503"/>
        <end position="557"/>
    </location>
</feature>
<feature type="region of interest" description="Disordered" evidence="8">
    <location>
        <begin position="887"/>
        <end position="906"/>
    </location>
</feature>
<feature type="compositionally biased region" description="Low complexity" evidence="8">
    <location>
        <begin position="431"/>
        <end position="442"/>
    </location>
</feature>
<gene>
    <name evidence="11" type="primary">Slain1</name>
    <name evidence="11" type="ORF">GTO95_0001285</name>
</gene>
<sequence length="906" mass="99953">MQNEQLRTRANAVSTIGSYCPSEEQYLYFNPHSPAAAVAQDDCNNSTEPTILDEVEVLDLDAVFCSDEENDYTWLYVSPKAKLTPADRALSPLQWCRQVLDNPRPEIEAAKRSLCLRLEQGLEMSELSCVSALGSCLLLASRINLIILVVSPYPTAPCSYPPTPPLRPHTISQSTAGEVPVTVPVAGISPLSNGFHSSSSVKSSNKQILTERPASLYSSSHPSLHLALTPTGKEFPGVAESSPAAVCPAVPHRYSSRPSLLSRQSSIDSELSTSEFEDDSISMGYKLQDLTDVQIMARLQEESLRQDYASTSASATRRSSGFSFHAGRRGVSSDVEYERYSLDDEEEEYDRLPPPQTQLPRCTPLHRGIPHSQTFSSIRDCRRSPSSQHLSSYGYPQYSSPTLAYTPEPQQGYRANADKLRRSMPNLARVPSTTNHTSSPSTVRNSQSFDSSNGLSRLQSSIPSPGQLQHRVHSVGNFPSAVRQPLKATAYVSPTVQGPAGIPSSVSLHSVSSSGIPLPNKPGTPGSQGRSALPRPASVIGGSGIPRSKIAQPGRRADYWKSQPKKFCQYCKCWIADNKPSIEFHERGKNHKENVAAKINEIKKKSTEKAKQEERMSKEFEAMEEAALKAYQEDLKRLGADSESKAAEPRRELQRELQREPRRDPQREPRRDPRRDPRREQAEKRASGAGSGGEGDWVEAVTDDGYTYYYNSVTGESRWDKPEQFQERTGIAEKRTSCPWIEALSPEGYTYYYNTVSGESTWEKPEDYTPNEAEVGSSVPTEGQEKPPSPESGASSEENGACEGEVTLYLYNLCTLRKGHSCKVLPICLLSFHIEEKSSGRGELIKVIRGEGHTAVASEVPSEPKLKFKERTITSLGGDAGEDVAFKRRKLENGKSRNLRQRGGDD</sequence>
<keyword evidence="7" id="KW-0539">Nucleus</keyword>
<feature type="compositionally biased region" description="Low complexity" evidence="8">
    <location>
        <begin position="503"/>
        <end position="518"/>
    </location>
</feature>
<organism evidence="11 12">
    <name type="scientific">Atractosteus spatula</name>
    <name type="common">Alligator gar</name>
    <name type="synonym">Lepisosteus spatula</name>
    <dbReference type="NCBI Taxonomy" id="7917"/>
    <lineage>
        <taxon>Eukaryota</taxon>
        <taxon>Metazoa</taxon>
        <taxon>Chordata</taxon>
        <taxon>Craniata</taxon>
        <taxon>Vertebrata</taxon>
        <taxon>Euteleostomi</taxon>
        <taxon>Actinopterygii</taxon>
        <taxon>Neopterygii</taxon>
        <taxon>Holostei</taxon>
        <taxon>Semionotiformes</taxon>
        <taxon>Lepisosteidae</taxon>
        <taxon>Atractosteus</taxon>
    </lineage>
</organism>
<evidence type="ECO:0000256" key="1">
    <source>
        <dbReference type="ARBA" id="ARBA00004123"/>
    </source>
</evidence>
<dbReference type="EMBL" id="JAAWVO010049767">
    <property type="protein sequence ID" value="MBN3320037.1"/>
    <property type="molecule type" value="Genomic_DNA"/>
</dbReference>
<dbReference type="SMART" id="SM00456">
    <property type="entry name" value="WW"/>
    <property type="match status" value="2"/>
</dbReference>
<evidence type="ECO:0000259" key="10">
    <source>
        <dbReference type="PROSITE" id="PS50171"/>
    </source>
</evidence>
<dbReference type="GO" id="GO:0003676">
    <property type="term" value="F:nucleic acid binding"/>
    <property type="evidence" value="ECO:0007669"/>
    <property type="project" value="InterPro"/>
</dbReference>
<keyword evidence="4" id="KW-0863">Zinc-finger</keyword>
<dbReference type="GO" id="GO:0008270">
    <property type="term" value="F:zinc ion binding"/>
    <property type="evidence" value="ECO:0007669"/>
    <property type="project" value="UniProtKB-KW"/>
</dbReference>
<dbReference type="InterPro" id="IPR000690">
    <property type="entry name" value="Matrin/U1-C_Znf_C2H2"/>
</dbReference>
<evidence type="ECO:0000256" key="7">
    <source>
        <dbReference type="ARBA" id="ARBA00023242"/>
    </source>
</evidence>
<proteinExistence type="inferred from homology"/>
<dbReference type="InterPro" id="IPR001202">
    <property type="entry name" value="WW_dom"/>
</dbReference>
<dbReference type="PROSITE" id="PS50171">
    <property type="entry name" value="ZF_MATRIN"/>
    <property type="match status" value="1"/>
</dbReference>
<dbReference type="SUPFAM" id="SSF57667">
    <property type="entry name" value="beta-beta-alpha zinc fingers"/>
    <property type="match status" value="1"/>
</dbReference>
<dbReference type="AlphaFoldDB" id="A0A8J7NUS1"/>
<protein>
    <submittedName>
        <fullName evidence="11">SLAI1 protein</fullName>
    </submittedName>
</protein>
<dbReference type="Pfam" id="PF00397">
    <property type="entry name" value="WW"/>
    <property type="match status" value="2"/>
</dbReference>
<comment type="subcellular location">
    <subcellularLocation>
        <location evidence="1">Nucleus</location>
    </subcellularLocation>
</comment>
<dbReference type="CDD" id="cd00201">
    <property type="entry name" value="WW"/>
    <property type="match status" value="2"/>
</dbReference>
<dbReference type="GO" id="GO:0005634">
    <property type="term" value="C:nucleus"/>
    <property type="evidence" value="ECO:0007669"/>
    <property type="project" value="UniProtKB-SubCell"/>
</dbReference>
<feature type="region of interest" description="Disordered" evidence="8">
    <location>
        <begin position="344"/>
        <end position="409"/>
    </location>
</feature>
<dbReference type="Pfam" id="PF06220">
    <property type="entry name" value="zf-U1"/>
    <property type="match status" value="1"/>
</dbReference>
<dbReference type="InterPro" id="IPR013085">
    <property type="entry name" value="U1-CZ_Znf_C2H2"/>
</dbReference>
<dbReference type="PROSITE" id="PS50020">
    <property type="entry name" value="WW_DOMAIN_2"/>
    <property type="match status" value="2"/>
</dbReference>
<feature type="compositionally biased region" description="Polar residues" evidence="8">
    <location>
        <begin position="443"/>
        <end position="467"/>
    </location>
</feature>
<dbReference type="Gene3D" id="2.20.70.10">
    <property type="match status" value="2"/>
</dbReference>
<feature type="domain" description="WW" evidence="9">
    <location>
        <begin position="691"/>
        <end position="724"/>
    </location>
</feature>
<keyword evidence="3" id="KW-0479">Metal-binding</keyword>
<dbReference type="Proteomes" id="UP000736164">
    <property type="component" value="Unassembled WGS sequence"/>
</dbReference>
<dbReference type="GO" id="GO:0031116">
    <property type="term" value="P:positive regulation of microtubule polymerization"/>
    <property type="evidence" value="ECO:0007669"/>
    <property type="project" value="TreeGrafter"/>
</dbReference>
<feature type="compositionally biased region" description="Basic and acidic residues" evidence="8">
    <location>
        <begin position="640"/>
        <end position="686"/>
    </location>
</feature>
<comment type="caution">
    <text evidence="11">The sequence shown here is derived from an EMBL/GenBank/DDBJ whole genome shotgun (WGS) entry which is preliminary data.</text>
</comment>
<keyword evidence="6" id="KW-0175">Coiled coil</keyword>
<dbReference type="PROSITE" id="PS01159">
    <property type="entry name" value="WW_DOMAIN_1"/>
    <property type="match status" value="2"/>
</dbReference>
<evidence type="ECO:0000313" key="12">
    <source>
        <dbReference type="Proteomes" id="UP000736164"/>
    </source>
</evidence>
<dbReference type="PANTHER" id="PTHR22406">
    <property type="entry name" value="NASCENT POLYPEPTIDE-ASSOCIATED COMPLEX SUBUNIT ALPHA, MUSCLE-SPECIFIC FORM"/>
    <property type="match status" value="1"/>
</dbReference>
<dbReference type="Gene3D" id="3.30.160.60">
    <property type="entry name" value="Classic Zinc Finger"/>
    <property type="match status" value="1"/>
</dbReference>
<reference evidence="11" key="1">
    <citation type="journal article" date="2021" name="Cell">
        <title>Tracing the genetic footprints of vertebrate landing in non-teleost ray-finned fishes.</title>
        <authorList>
            <person name="Bi X."/>
            <person name="Wang K."/>
            <person name="Yang L."/>
            <person name="Pan H."/>
            <person name="Jiang H."/>
            <person name="Wei Q."/>
            <person name="Fang M."/>
            <person name="Yu H."/>
            <person name="Zhu C."/>
            <person name="Cai Y."/>
            <person name="He Y."/>
            <person name="Gan X."/>
            <person name="Zeng H."/>
            <person name="Yu D."/>
            <person name="Zhu Y."/>
            <person name="Jiang H."/>
            <person name="Qiu Q."/>
            <person name="Yang H."/>
            <person name="Zhang Y.E."/>
            <person name="Wang W."/>
            <person name="Zhu M."/>
            <person name="He S."/>
            <person name="Zhang G."/>
        </authorList>
    </citation>
    <scope>NUCLEOTIDE SEQUENCE</scope>
    <source>
        <strain evidence="11">Allg_001</strain>
    </source>
</reference>